<dbReference type="AlphaFoldDB" id="A0A399F7L5"/>
<dbReference type="EMBL" id="QWLB01000036">
    <property type="protein sequence ID" value="RIH91656.1"/>
    <property type="molecule type" value="Genomic_DNA"/>
</dbReference>
<dbReference type="Proteomes" id="UP000266178">
    <property type="component" value="Unassembled WGS sequence"/>
</dbReference>
<evidence type="ECO:0000313" key="3">
    <source>
        <dbReference type="Proteomes" id="UP000266178"/>
    </source>
</evidence>
<evidence type="ECO:0008006" key="4">
    <source>
        <dbReference type="Google" id="ProtNLM"/>
    </source>
</evidence>
<feature type="transmembrane region" description="Helical" evidence="1">
    <location>
        <begin position="59"/>
        <end position="77"/>
    </location>
</feature>
<gene>
    <name evidence="2" type="ORF">Mgrana_02466</name>
</gene>
<protein>
    <recommendedName>
        <fullName evidence="4">Transposase</fullName>
    </recommendedName>
</protein>
<evidence type="ECO:0000256" key="1">
    <source>
        <dbReference type="SAM" id="Phobius"/>
    </source>
</evidence>
<organism evidence="2 3">
    <name type="scientific">Meiothermus granaticius NBRC 107808</name>
    <dbReference type="NCBI Taxonomy" id="1227551"/>
    <lineage>
        <taxon>Bacteria</taxon>
        <taxon>Thermotogati</taxon>
        <taxon>Deinococcota</taxon>
        <taxon>Deinococci</taxon>
        <taxon>Thermales</taxon>
        <taxon>Thermaceae</taxon>
        <taxon>Meiothermus</taxon>
    </lineage>
</organism>
<keyword evidence="1" id="KW-1133">Transmembrane helix</keyword>
<comment type="caution">
    <text evidence="2">The sequence shown here is derived from an EMBL/GenBank/DDBJ whole genome shotgun (WGS) entry which is preliminary data.</text>
</comment>
<evidence type="ECO:0000313" key="2">
    <source>
        <dbReference type="EMBL" id="RIH91656.1"/>
    </source>
</evidence>
<reference evidence="2 3" key="1">
    <citation type="submission" date="2018-08" db="EMBL/GenBank/DDBJ databases">
        <title>Meiothermus granaticius genome AF-68 sequencing project.</title>
        <authorList>
            <person name="Da Costa M.S."/>
            <person name="Albuquerque L."/>
            <person name="Raposo P."/>
            <person name="Froufe H.J.C."/>
            <person name="Barroso C.S."/>
            <person name="Egas C."/>
        </authorList>
    </citation>
    <scope>NUCLEOTIDE SEQUENCE [LARGE SCALE GENOMIC DNA]</scope>
    <source>
        <strain evidence="2 3">AF-68</strain>
    </source>
</reference>
<accession>A0A399F7L5</accession>
<name>A0A399F7L5_9DEIN</name>
<proteinExistence type="predicted"/>
<keyword evidence="1" id="KW-0472">Membrane</keyword>
<keyword evidence="1" id="KW-0812">Transmembrane</keyword>
<sequence length="140" mass="16096">MRRNRRTREGLSLQELKGRGAQVYLRGLPFPVWATRYRYPLPGGGWTWRYVVARFGQRTALGVHRFLVLSLLAYLLAHWVKLIPGKEGLAWREAGREVVRFLLPEMVLRVLLEELQRLGLWPPPSGRGGCLCGVLGRCKF</sequence>
<keyword evidence="3" id="KW-1185">Reference proteome</keyword>